<evidence type="ECO:0000313" key="3">
    <source>
        <dbReference type="Proteomes" id="UP000008237"/>
    </source>
</evidence>
<dbReference type="Proteomes" id="UP000008237">
    <property type="component" value="Unassembled WGS sequence"/>
</dbReference>
<dbReference type="Pfam" id="PF13837">
    <property type="entry name" value="Myb_DNA-bind_4"/>
    <property type="match status" value="1"/>
</dbReference>
<dbReference type="PhylomeDB" id="E2C318"/>
<dbReference type="Gene3D" id="1.10.10.60">
    <property type="entry name" value="Homeodomain-like"/>
    <property type="match status" value="1"/>
</dbReference>
<reference evidence="2 3" key="1">
    <citation type="journal article" date="2010" name="Science">
        <title>Genomic comparison of the ants Camponotus floridanus and Harpegnathos saltator.</title>
        <authorList>
            <person name="Bonasio R."/>
            <person name="Zhang G."/>
            <person name="Ye C."/>
            <person name="Mutti N.S."/>
            <person name="Fang X."/>
            <person name="Qin N."/>
            <person name="Donahue G."/>
            <person name="Yang P."/>
            <person name="Li Q."/>
            <person name="Li C."/>
            <person name="Zhang P."/>
            <person name="Huang Z."/>
            <person name="Berger S.L."/>
            <person name="Reinberg D."/>
            <person name="Wang J."/>
            <person name="Liebig J."/>
        </authorList>
    </citation>
    <scope>NUCLEOTIDE SEQUENCE [LARGE SCALE GENOMIC DNA]</scope>
    <source>
        <strain evidence="2 3">R22 G/1</strain>
    </source>
</reference>
<accession>E2C318</accession>
<dbReference type="OMA" id="MENYAGR"/>
<keyword evidence="3" id="KW-1185">Reference proteome</keyword>
<evidence type="ECO:0000259" key="1">
    <source>
        <dbReference type="Pfam" id="PF13837"/>
    </source>
</evidence>
<sequence>MENYAGRRTQEIQPMADNNSNNRIYWDEDMTKLLLQEISVCINSFGHQVYKTVWKSIANDINIKAYNVSADHCNNKWRSLKKRYKSIKDNNKQSGADRQYWIHYDAIDDILKKHPEITPLSVASSTNGFRITGNLDIDEDNENNCEEIPSCSNRTNRLGKIRKHKNMNEPYCAQLRL</sequence>
<dbReference type="OrthoDB" id="7550490at2759"/>
<organism evidence="3">
    <name type="scientific">Harpegnathos saltator</name>
    <name type="common">Jerdon's jumping ant</name>
    <dbReference type="NCBI Taxonomy" id="610380"/>
    <lineage>
        <taxon>Eukaryota</taxon>
        <taxon>Metazoa</taxon>
        <taxon>Ecdysozoa</taxon>
        <taxon>Arthropoda</taxon>
        <taxon>Hexapoda</taxon>
        <taxon>Insecta</taxon>
        <taxon>Pterygota</taxon>
        <taxon>Neoptera</taxon>
        <taxon>Endopterygota</taxon>
        <taxon>Hymenoptera</taxon>
        <taxon>Apocrita</taxon>
        <taxon>Aculeata</taxon>
        <taxon>Formicoidea</taxon>
        <taxon>Formicidae</taxon>
        <taxon>Ponerinae</taxon>
        <taxon>Ponerini</taxon>
        <taxon>Harpegnathos</taxon>
    </lineage>
</organism>
<dbReference type="PANTHER" id="PTHR47595">
    <property type="entry name" value="HEAT SHOCK 70 KDA PROTEIN 14"/>
    <property type="match status" value="1"/>
</dbReference>
<protein>
    <recommendedName>
        <fullName evidence="1">Myb/SANT-like DNA-binding domain-containing protein</fullName>
    </recommendedName>
</protein>
<gene>
    <name evidence="2" type="ORF">EAI_00178</name>
</gene>
<dbReference type="AlphaFoldDB" id="E2C318"/>
<dbReference type="EMBL" id="GL452261">
    <property type="protein sequence ID" value="EFN77662.1"/>
    <property type="molecule type" value="Genomic_DNA"/>
</dbReference>
<dbReference type="InParanoid" id="E2C318"/>
<dbReference type="InterPro" id="IPR044822">
    <property type="entry name" value="Myb_DNA-bind_4"/>
</dbReference>
<proteinExistence type="predicted"/>
<dbReference type="KEGG" id="hst:105189399"/>
<dbReference type="PANTHER" id="PTHR47595:SF1">
    <property type="entry name" value="MYB_SANT-LIKE DNA-BINDING DOMAIN-CONTAINING PROTEIN"/>
    <property type="match status" value="1"/>
</dbReference>
<feature type="domain" description="Myb/SANT-like DNA-binding" evidence="1">
    <location>
        <begin position="25"/>
        <end position="110"/>
    </location>
</feature>
<name>E2C318_HARSA</name>
<evidence type="ECO:0000313" key="2">
    <source>
        <dbReference type="EMBL" id="EFN77662.1"/>
    </source>
</evidence>